<keyword evidence="1" id="KW-1133">Transmembrane helix</keyword>
<evidence type="ECO:0000313" key="3">
    <source>
        <dbReference type="Proteomes" id="UP000665025"/>
    </source>
</evidence>
<protein>
    <submittedName>
        <fullName evidence="2">Uncharacterized protein</fullName>
    </submittedName>
</protein>
<organism evidence="2 3">
    <name type="scientific">Pseudoalteromonas viridis</name>
    <dbReference type="NCBI Taxonomy" id="339617"/>
    <lineage>
        <taxon>Bacteria</taxon>
        <taxon>Pseudomonadati</taxon>
        <taxon>Pseudomonadota</taxon>
        <taxon>Gammaproteobacteria</taxon>
        <taxon>Alteromonadales</taxon>
        <taxon>Pseudoalteromonadaceae</taxon>
        <taxon>Pseudoalteromonas</taxon>
    </lineage>
</organism>
<accession>A0ABX7V9G4</accession>
<keyword evidence="3" id="KW-1185">Reference proteome</keyword>
<proteinExistence type="predicted"/>
<evidence type="ECO:0000313" key="2">
    <source>
        <dbReference type="EMBL" id="QTL37140.1"/>
    </source>
</evidence>
<feature type="transmembrane region" description="Helical" evidence="1">
    <location>
        <begin position="30"/>
        <end position="50"/>
    </location>
</feature>
<sequence>MDFYTAFSYVTLPFLLVALAYTWKYESSRYFLLFMTGLEIIDIALYKVSYTWTTHLYLYNMVTCLLFLVPIIYRNRIAYALHEMTGISFFYRVYKNHHLSVQEIGFILLYVVDLILAAFNYLEVWLYKFYVIDGWIMSNSVRNFILITLNLLMCCGLLTYLLKTPARERFYKEHGESYTSDSLK</sequence>
<dbReference type="RefSeq" id="WP_209053431.1">
    <property type="nucleotide sequence ID" value="NZ_CP072425.1"/>
</dbReference>
<feature type="transmembrane region" description="Helical" evidence="1">
    <location>
        <begin position="6"/>
        <end position="23"/>
    </location>
</feature>
<keyword evidence="1" id="KW-0472">Membrane</keyword>
<feature type="transmembrane region" description="Helical" evidence="1">
    <location>
        <begin position="56"/>
        <end position="73"/>
    </location>
</feature>
<keyword evidence="1" id="KW-0812">Transmembrane</keyword>
<dbReference type="Proteomes" id="UP000665025">
    <property type="component" value="Chromosome 1"/>
</dbReference>
<name>A0ABX7V9G4_9GAMM</name>
<feature type="transmembrane region" description="Helical" evidence="1">
    <location>
        <begin position="142"/>
        <end position="162"/>
    </location>
</feature>
<reference evidence="2 3" key="1">
    <citation type="submission" date="2021-03" db="EMBL/GenBank/DDBJ databases">
        <title>Complete Genome of Pseudoalteromonas viridis Strain BBR56, a new biocontrol bacterial candidate.</title>
        <authorList>
            <person name="Handayani D.P."/>
            <person name="Isnansetyo A."/>
            <person name="Istiqomah I."/>
            <person name="Jumina J."/>
        </authorList>
    </citation>
    <scope>NUCLEOTIDE SEQUENCE [LARGE SCALE GENOMIC DNA]</scope>
    <source>
        <strain evidence="2 3">BBR56</strain>
    </source>
</reference>
<feature type="transmembrane region" description="Helical" evidence="1">
    <location>
        <begin position="104"/>
        <end position="122"/>
    </location>
</feature>
<evidence type="ECO:0000256" key="1">
    <source>
        <dbReference type="SAM" id="Phobius"/>
    </source>
</evidence>
<gene>
    <name evidence="2" type="ORF">J5X90_09025</name>
</gene>
<dbReference type="EMBL" id="CP072425">
    <property type="protein sequence ID" value="QTL37140.1"/>
    <property type="molecule type" value="Genomic_DNA"/>
</dbReference>